<reference evidence="2 3" key="1">
    <citation type="submission" date="2020-05" db="EMBL/GenBank/DDBJ databases">
        <title>Nakamurella sp. DB0629 isolated from air conditioner.</title>
        <authorList>
            <person name="Kim D.H."/>
            <person name="Kim D.-U."/>
        </authorList>
    </citation>
    <scope>NUCLEOTIDE SEQUENCE [LARGE SCALE GENOMIC DNA]</scope>
    <source>
        <strain evidence="2 3">DB0629</strain>
    </source>
</reference>
<gene>
    <name evidence="2" type="ORF">HKD39_00435</name>
</gene>
<sequence length="188" mass="20796">MCRDGGVPGRLYRVACPLPGRFPAVPTPFAGPPVRRWEQWISAGRSILVAKVTSGPYSTQSDPAEAGSVAAVVQSSDERLATPSRYNQERVDDAAHLPAEAEHGSGHVLRYNPDAPSEAWGWHGEWKLFASKGSRLLLLVFTAVIFLMLFGNHVSRVEDWWLAVIGVGMLIWIASREVAARKERRRRP</sequence>
<dbReference type="Proteomes" id="UP000562984">
    <property type="component" value="Unassembled WGS sequence"/>
</dbReference>
<name>A0A849A508_9ACTN</name>
<keyword evidence="1" id="KW-1133">Transmembrane helix</keyword>
<dbReference type="EMBL" id="JABEND010000001">
    <property type="protein sequence ID" value="NNG34208.1"/>
    <property type="molecule type" value="Genomic_DNA"/>
</dbReference>
<evidence type="ECO:0000313" key="2">
    <source>
        <dbReference type="EMBL" id="NNG34208.1"/>
    </source>
</evidence>
<keyword evidence="1" id="KW-0812">Transmembrane</keyword>
<evidence type="ECO:0000256" key="1">
    <source>
        <dbReference type="SAM" id="Phobius"/>
    </source>
</evidence>
<keyword evidence="1" id="KW-0472">Membrane</keyword>
<dbReference type="InterPro" id="IPR024341">
    <property type="entry name" value="DUF2631"/>
</dbReference>
<accession>A0A849A508</accession>
<dbReference type="AlphaFoldDB" id="A0A849A508"/>
<comment type="caution">
    <text evidence="2">The sequence shown here is derived from an EMBL/GenBank/DDBJ whole genome shotgun (WGS) entry which is preliminary data.</text>
</comment>
<feature type="transmembrane region" description="Helical" evidence="1">
    <location>
        <begin position="136"/>
        <end position="154"/>
    </location>
</feature>
<organism evidence="2 3">
    <name type="scientific">Nakamurella aerolata</name>
    <dbReference type="NCBI Taxonomy" id="1656892"/>
    <lineage>
        <taxon>Bacteria</taxon>
        <taxon>Bacillati</taxon>
        <taxon>Actinomycetota</taxon>
        <taxon>Actinomycetes</taxon>
        <taxon>Nakamurellales</taxon>
        <taxon>Nakamurellaceae</taxon>
        <taxon>Nakamurella</taxon>
    </lineage>
</organism>
<feature type="transmembrane region" description="Helical" evidence="1">
    <location>
        <begin position="160"/>
        <end position="179"/>
    </location>
</feature>
<dbReference type="Pfam" id="PF10939">
    <property type="entry name" value="DUF2631"/>
    <property type="match status" value="1"/>
</dbReference>
<keyword evidence="3" id="KW-1185">Reference proteome</keyword>
<evidence type="ECO:0000313" key="3">
    <source>
        <dbReference type="Proteomes" id="UP000562984"/>
    </source>
</evidence>
<proteinExistence type="predicted"/>
<protein>
    <submittedName>
        <fullName evidence="2">DUF2631 domain-containing protein</fullName>
    </submittedName>
</protein>